<feature type="domain" description="Alpha-D-phosphohexomutase alpha/beta/alpha" evidence="9">
    <location>
        <begin position="8"/>
        <end position="140"/>
    </location>
</feature>
<dbReference type="GO" id="GO:0008966">
    <property type="term" value="F:phosphoglucosamine mutase activity"/>
    <property type="evidence" value="ECO:0007669"/>
    <property type="project" value="UniProtKB-EC"/>
</dbReference>
<dbReference type="Pfam" id="PF02878">
    <property type="entry name" value="PGM_PMM_I"/>
    <property type="match status" value="1"/>
</dbReference>
<evidence type="ECO:0000256" key="3">
    <source>
        <dbReference type="ARBA" id="ARBA00022553"/>
    </source>
</evidence>
<evidence type="ECO:0000256" key="5">
    <source>
        <dbReference type="ARBA" id="ARBA00022842"/>
    </source>
</evidence>
<dbReference type="Gene3D" id="3.40.120.10">
    <property type="entry name" value="Alpha-D-Glucose-1,6-Bisphosphate, subunit A, domain 3"/>
    <property type="match status" value="3"/>
</dbReference>
<dbReference type="GO" id="GO:0004615">
    <property type="term" value="F:phosphomannomutase activity"/>
    <property type="evidence" value="ECO:0007669"/>
    <property type="project" value="TreeGrafter"/>
</dbReference>
<keyword evidence="3" id="KW-0597">Phosphoprotein</keyword>
<dbReference type="InterPro" id="IPR050060">
    <property type="entry name" value="Phosphoglucosamine_mutase"/>
</dbReference>
<sequence length="463" mass="49827">MTLIKSISGIRGTIGGAAGDGLTPLDIVKFTSAYGSWAIKKTGKKKVVVGRDARISGSMVNSLVVGTLQGLGIDVVDIGLSTTPTVEVAVPDEQAAGGIILTASHNPKQWNALKLLNDKGEFISDAEGQEVLSIAESSDFKYADVNDLGKVTLDDSYLQKHIEKVLALPLVDVAAIAKANFSVVVDCVNSTGGIFIPALLEALGVKTVHKLFCEPDGNFPHNPEPLPENLIALSQEVVKKKAHLGIAVDPDVDRLAFVCEDGNMFGEEYTLVAVADYVLKNIKGNTVSNLSSTRALRDVTEKAGGEYHAAAVGEVNVVNKMKEVNAVIGGEGNGGVIYPELHYGRDALVGIALFLTHLAKYGKSVSSLRSSYPGYFISKNKITLTPEMDIDALLLKVEEKYKNHPHTTIDGLKIEFDKEWVHLRRSNTEPIIRIYSEGNSETIADNIANKMIADIKDILHLKD</sequence>
<keyword evidence="6 12" id="KW-0413">Isomerase</keyword>
<accession>A0A5B8V2V1</accession>
<keyword evidence="13" id="KW-1185">Reference proteome</keyword>
<organism evidence="12 13">
    <name type="scientific">Mucilaginibacter ginsenosidivorans</name>
    <dbReference type="NCBI Taxonomy" id="398053"/>
    <lineage>
        <taxon>Bacteria</taxon>
        <taxon>Pseudomonadati</taxon>
        <taxon>Bacteroidota</taxon>
        <taxon>Sphingobacteriia</taxon>
        <taxon>Sphingobacteriales</taxon>
        <taxon>Sphingobacteriaceae</taxon>
        <taxon>Mucilaginibacter</taxon>
    </lineage>
</organism>
<evidence type="ECO:0000256" key="2">
    <source>
        <dbReference type="ARBA" id="ARBA00010231"/>
    </source>
</evidence>
<name>A0A5B8V2V1_9SPHI</name>
<comment type="similarity">
    <text evidence="2 7">Belongs to the phosphohexose mutase family.</text>
</comment>
<dbReference type="GO" id="GO:0006048">
    <property type="term" value="P:UDP-N-acetylglucosamine biosynthetic process"/>
    <property type="evidence" value="ECO:0007669"/>
    <property type="project" value="TreeGrafter"/>
</dbReference>
<dbReference type="NCBIfam" id="TIGR03990">
    <property type="entry name" value="Arch_GlmM"/>
    <property type="match status" value="1"/>
</dbReference>
<evidence type="ECO:0000259" key="9">
    <source>
        <dbReference type="Pfam" id="PF02878"/>
    </source>
</evidence>
<dbReference type="InterPro" id="IPR005846">
    <property type="entry name" value="A-D-PHexomutase_a/b/a-III"/>
</dbReference>
<evidence type="ECO:0000256" key="6">
    <source>
        <dbReference type="ARBA" id="ARBA00023235"/>
    </source>
</evidence>
<reference evidence="12 13" key="1">
    <citation type="journal article" date="2017" name="Curr. Microbiol.">
        <title>Mucilaginibacter ginsenosidivorans sp. nov., Isolated from Soil of Ginseng Field.</title>
        <authorList>
            <person name="Kim M.M."/>
            <person name="Siddiqi M.Z."/>
            <person name="Im W.T."/>
        </authorList>
    </citation>
    <scope>NUCLEOTIDE SEQUENCE [LARGE SCALE GENOMIC DNA]</scope>
    <source>
        <strain evidence="12 13">Gsoil 3017</strain>
    </source>
</reference>
<dbReference type="InterPro" id="IPR005841">
    <property type="entry name" value="Alpha-D-phosphohexomutase_SF"/>
</dbReference>
<dbReference type="SUPFAM" id="SSF55957">
    <property type="entry name" value="Phosphoglucomutase, C-terminal domain"/>
    <property type="match status" value="1"/>
</dbReference>
<dbReference type="Pfam" id="PF00408">
    <property type="entry name" value="PGM_PMM_IV"/>
    <property type="match status" value="1"/>
</dbReference>
<dbReference type="EC" id="5.4.2.10" evidence="12"/>
<dbReference type="OrthoDB" id="9806956at2"/>
<evidence type="ECO:0000259" key="10">
    <source>
        <dbReference type="Pfam" id="PF02879"/>
    </source>
</evidence>
<evidence type="ECO:0000256" key="4">
    <source>
        <dbReference type="ARBA" id="ARBA00022723"/>
    </source>
</evidence>
<dbReference type="RefSeq" id="WP_147033709.1">
    <property type="nucleotide sequence ID" value="NZ_CP042436.1"/>
</dbReference>
<dbReference type="Proteomes" id="UP000321479">
    <property type="component" value="Chromosome"/>
</dbReference>
<evidence type="ECO:0000313" key="13">
    <source>
        <dbReference type="Proteomes" id="UP000321479"/>
    </source>
</evidence>
<dbReference type="GO" id="GO:0005829">
    <property type="term" value="C:cytosol"/>
    <property type="evidence" value="ECO:0007669"/>
    <property type="project" value="TreeGrafter"/>
</dbReference>
<dbReference type="InterPro" id="IPR005843">
    <property type="entry name" value="A-D-PHexomutase_C"/>
</dbReference>
<dbReference type="FunFam" id="3.40.120.10:FF:000020">
    <property type="entry name" value="Phosphoglucosamine mutase"/>
    <property type="match status" value="1"/>
</dbReference>
<dbReference type="Gene3D" id="3.30.310.50">
    <property type="entry name" value="Alpha-D-phosphohexomutase, C-terminal domain"/>
    <property type="match status" value="1"/>
</dbReference>
<dbReference type="GO" id="GO:0009252">
    <property type="term" value="P:peptidoglycan biosynthetic process"/>
    <property type="evidence" value="ECO:0007669"/>
    <property type="project" value="TreeGrafter"/>
</dbReference>
<dbReference type="InterPro" id="IPR005844">
    <property type="entry name" value="A-D-PHexomutase_a/b/a-I"/>
</dbReference>
<proteinExistence type="inferred from homology"/>
<feature type="domain" description="Alpha-D-phosphohexomutase alpha/beta/alpha" evidence="10">
    <location>
        <begin position="171"/>
        <end position="262"/>
    </location>
</feature>
<dbReference type="PROSITE" id="PS00710">
    <property type="entry name" value="PGM_PMM"/>
    <property type="match status" value="1"/>
</dbReference>
<dbReference type="SUPFAM" id="SSF53738">
    <property type="entry name" value="Phosphoglucomutase, first 3 domains"/>
    <property type="match status" value="3"/>
</dbReference>
<dbReference type="Pfam" id="PF02880">
    <property type="entry name" value="PGM_PMM_III"/>
    <property type="match status" value="1"/>
</dbReference>
<dbReference type="AlphaFoldDB" id="A0A5B8V2V1"/>
<dbReference type="PRINTS" id="PR00509">
    <property type="entry name" value="PGMPMM"/>
</dbReference>
<evidence type="ECO:0000256" key="7">
    <source>
        <dbReference type="RuleBase" id="RU004326"/>
    </source>
</evidence>
<evidence type="ECO:0000259" key="8">
    <source>
        <dbReference type="Pfam" id="PF00408"/>
    </source>
</evidence>
<keyword evidence="5 7" id="KW-0460">Magnesium</keyword>
<keyword evidence="4 7" id="KW-0479">Metal-binding</keyword>
<protein>
    <submittedName>
        <fullName evidence="12">Phosphoglucosamine mutase</fullName>
        <ecNumber evidence="12">5.4.2.10</ecNumber>
    </submittedName>
</protein>
<dbReference type="InterPro" id="IPR016066">
    <property type="entry name" value="A-D-PHexomutase_CS"/>
</dbReference>
<dbReference type="GO" id="GO:0005975">
    <property type="term" value="P:carbohydrate metabolic process"/>
    <property type="evidence" value="ECO:0007669"/>
    <property type="project" value="InterPro"/>
</dbReference>
<dbReference type="KEGG" id="mgin:FRZ54_20670"/>
<dbReference type="InterPro" id="IPR005845">
    <property type="entry name" value="A-D-PHexomutase_a/b/a-II"/>
</dbReference>
<feature type="domain" description="Alpha-D-phosphohexomutase alpha/beta/alpha" evidence="11">
    <location>
        <begin position="269"/>
        <end position="371"/>
    </location>
</feature>
<dbReference type="EMBL" id="CP042436">
    <property type="protein sequence ID" value="QEC64876.1"/>
    <property type="molecule type" value="Genomic_DNA"/>
</dbReference>
<dbReference type="PANTHER" id="PTHR42946">
    <property type="entry name" value="PHOSPHOHEXOSE MUTASE"/>
    <property type="match status" value="1"/>
</dbReference>
<dbReference type="InterPro" id="IPR036900">
    <property type="entry name" value="A-D-PHexomutase_C_sf"/>
</dbReference>
<evidence type="ECO:0000259" key="11">
    <source>
        <dbReference type="Pfam" id="PF02880"/>
    </source>
</evidence>
<feature type="domain" description="Alpha-D-phosphohexomutase C-terminal" evidence="8">
    <location>
        <begin position="394"/>
        <end position="452"/>
    </location>
</feature>
<dbReference type="InterPro" id="IPR024086">
    <property type="entry name" value="GlmM_arc-type"/>
</dbReference>
<dbReference type="GO" id="GO:0000287">
    <property type="term" value="F:magnesium ion binding"/>
    <property type="evidence" value="ECO:0007669"/>
    <property type="project" value="InterPro"/>
</dbReference>
<evidence type="ECO:0000256" key="1">
    <source>
        <dbReference type="ARBA" id="ARBA00001946"/>
    </source>
</evidence>
<comment type="cofactor">
    <cofactor evidence="1">
        <name>Mg(2+)</name>
        <dbReference type="ChEBI" id="CHEBI:18420"/>
    </cofactor>
</comment>
<evidence type="ECO:0000313" key="12">
    <source>
        <dbReference type="EMBL" id="QEC64876.1"/>
    </source>
</evidence>
<gene>
    <name evidence="12" type="primary">glmM</name>
    <name evidence="12" type="ORF">FRZ54_20670</name>
</gene>
<dbReference type="InterPro" id="IPR016055">
    <property type="entry name" value="A-D-PHexomutase_a/b/a-I/II/III"/>
</dbReference>
<dbReference type="Pfam" id="PF02879">
    <property type="entry name" value="PGM_PMM_II"/>
    <property type="match status" value="1"/>
</dbReference>
<dbReference type="PANTHER" id="PTHR42946:SF1">
    <property type="entry name" value="PHOSPHOGLUCOMUTASE (ALPHA-D-GLUCOSE-1,6-BISPHOSPHATE-DEPENDENT)"/>
    <property type="match status" value="1"/>
</dbReference>